<dbReference type="SUPFAM" id="SSF53850">
    <property type="entry name" value="Periplasmic binding protein-like II"/>
    <property type="match status" value="1"/>
</dbReference>
<keyword evidence="2" id="KW-0805">Transcription regulation</keyword>
<keyword evidence="7" id="KW-1185">Reference proteome</keyword>
<accession>A0A844WD88</accession>
<evidence type="ECO:0000259" key="5">
    <source>
        <dbReference type="PROSITE" id="PS50931"/>
    </source>
</evidence>
<dbReference type="Pfam" id="PF00126">
    <property type="entry name" value="HTH_1"/>
    <property type="match status" value="1"/>
</dbReference>
<keyword evidence="4" id="KW-0804">Transcription</keyword>
<dbReference type="InterPro" id="IPR058163">
    <property type="entry name" value="LysR-type_TF_proteobact-type"/>
</dbReference>
<dbReference type="InterPro" id="IPR036390">
    <property type="entry name" value="WH_DNA-bd_sf"/>
</dbReference>
<evidence type="ECO:0000256" key="1">
    <source>
        <dbReference type="ARBA" id="ARBA00009437"/>
    </source>
</evidence>
<dbReference type="GO" id="GO:0003700">
    <property type="term" value="F:DNA-binding transcription factor activity"/>
    <property type="evidence" value="ECO:0007669"/>
    <property type="project" value="InterPro"/>
</dbReference>
<evidence type="ECO:0000313" key="7">
    <source>
        <dbReference type="Proteomes" id="UP000443843"/>
    </source>
</evidence>
<dbReference type="Pfam" id="PF03466">
    <property type="entry name" value="LysR_substrate"/>
    <property type="match status" value="1"/>
</dbReference>
<dbReference type="PANTHER" id="PTHR30537">
    <property type="entry name" value="HTH-TYPE TRANSCRIPTIONAL REGULATOR"/>
    <property type="match status" value="1"/>
</dbReference>
<dbReference type="PANTHER" id="PTHR30537:SF71">
    <property type="entry name" value="TRANSCRIPTIONAL REGULATORY PROTEIN"/>
    <property type="match status" value="1"/>
</dbReference>
<dbReference type="GO" id="GO:0043565">
    <property type="term" value="F:sequence-specific DNA binding"/>
    <property type="evidence" value="ECO:0007669"/>
    <property type="project" value="TreeGrafter"/>
</dbReference>
<evidence type="ECO:0000256" key="3">
    <source>
        <dbReference type="ARBA" id="ARBA00023125"/>
    </source>
</evidence>
<dbReference type="InterPro" id="IPR036388">
    <property type="entry name" value="WH-like_DNA-bd_sf"/>
</dbReference>
<keyword evidence="3" id="KW-0238">DNA-binding</keyword>
<evidence type="ECO:0000256" key="4">
    <source>
        <dbReference type="ARBA" id="ARBA00023163"/>
    </source>
</evidence>
<evidence type="ECO:0000256" key="2">
    <source>
        <dbReference type="ARBA" id="ARBA00023015"/>
    </source>
</evidence>
<gene>
    <name evidence="6" type="ORF">GLS40_09870</name>
</gene>
<dbReference type="GO" id="GO:0006351">
    <property type="term" value="P:DNA-templated transcription"/>
    <property type="evidence" value="ECO:0007669"/>
    <property type="project" value="TreeGrafter"/>
</dbReference>
<dbReference type="Gene3D" id="1.10.10.10">
    <property type="entry name" value="Winged helix-like DNA-binding domain superfamily/Winged helix DNA-binding domain"/>
    <property type="match status" value="1"/>
</dbReference>
<dbReference type="Gene3D" id="3.40.190.290">
    <property type="match status" value="1"/>
</dbReference>
<comment type="caution">
    <text evidence="6">The sequence shown here is derived from an EMBL/GenBank/DDBJ whole genome shotgun (WGS) entry which is preliminary data.</text>
</comment>
<comment type="similarity">
    <text evidence="1">Belongs to the LysR transcriptional regulatory family.</text>
</comment>
<dbReference type="InterPro" id="IPR000847">
    <property type="entry name" value="LysR_HTH_N"/>
</dbReference>
<name>A0A844WD88_9RHOB</name>
<organism evidence="6 7">
    <name type="scientific">Pseudooceanicola pacificus</name>
    <dbReference type="NCBI Taxonomy" id="2676438"/>
    <lineage>
        <taxon>Bacteria</taxon>
        <taxon>Pseudomonadati</taxon>
        <taxon>Pseudomonadota</taxon>
        <taxon>Alphaproteobacteria</taxon>
        <taxon>Rhodobacterales</taxon>
        <taxon>Paracoccaceae</taxon>
        <taxon>Pseudooceanicola</taxon>
    </lineage>
</organism>
<reference evidence="6 7" key="1">
    <citation type="submission" date="2019-11" db="EMBL/GenBank/DDBJ databases">
        <title>Pseudooceanicola pacifica sp. nov., isolated from deep-sea sediment of the Pacific Ocean.</title>
        <authorList>
            <person name="Lyu L."/>
        </authorList>
    </citation>
    <scope>NUCLEOTIDE SEQUENCE [LARGE SCALE GENOMIC DNA]</scope>
    <source>
        <strain evidence="6 7">216_PA32_1</strain>
    </source>
</reference>
<dbReference type="EMBL" id="WNXQ01000004">
    <property type="protein sequence ID" value="MWB78332.1"/>
    <property type="molecule type" value="Genomic_DNA"/>
</dbReference>
<dbReference type="FunFam" id="1.10.10.10:FF:000001">
    <property type="entry name" value="LysR family transcriptional regulator"/>
    <property type="match status" value="1"/>
</dbReference>
<dbReference type="SUPFAM" id="SSF46785">
    <property type="entry name" value="Winged helix' DNA-binding domain"/>
    <property type="match status" value="1"/>
</dbReference>
<dbReference type="PRINTS" id="PR00039">
    <property type="entry name" value="HTHLYSR"/>
</dbReference>
<evidence type="ECO:0000313" key="6">
    <source>
        <dbReference type="EMBL" id="MWB78332.1"/>
    </source>
</evidence>
<sequence length="304" mass="33945">MLNRGGEMEVFVRVVEYGNFSAAARALHLTPSAISKLISRLEDRLGVSLVVRSTRGLQLTREGEVFYDRAHKIVCDIEQSERMVTHASDDASGILSVNSNIPFAQHCLQPIIPDFLAAYPGIVLNLVQSDLPVDLIYQRADVAIRTGKLVDSSLKARKLLESPRHVVAAPAYLEKFGMPKHPNDLKQHNCLNFNLKRSLDIWPFQEMEKGTPTRIDQPVSGNIQVDNGETMRRLAIAGLGLARLSEFHVMPDIQAGRLVPVLEDFNPGDREPVHALFVNQEHLASRIRVFLDFVIAAIKTQTRT</sequence>
<dbReference type="Proteomes" id="UP000443843">
    <property type="component" value="Unassembled WGS sequence"/>
</dbReference>
<feature type="domain" description="HTH lysR-type" evidence="5">
    <location>
        <begin position="1"/>
        <end position="60"/>
    </location>
</feature>
<proteinExistence type="inferred from homology"/>
<dbReference type="AlphaFoldDB" id="A0A844WD88"/>
<dbReference type="InterPro" id="IPR005119">
    <property type="entry name" value="LysR_subst-bd"/>
</dbReference>
<dbReference type="PROSITE" id="PS50931">
    <property type="entry name" value="HTH_LYSR"/>
    <property type="match status" value="1"/>
</dbReference>
<protein>
    <submittedName>
        <fullName evidence="6">LysR family transcriptional regulator</fullName>
    </submittedName>
</protein>